<dbReference type="Proteomes" id="UP000006729">
    <property type="component" value="Chromosome 1"/>
</dbReference>
<dbReference type="SUPFAM" id="SSF51338">
    <property type="entry name" value="Composite domain of metallo-dependent hydrolases"/>
    <property type="match status" value="1"/>
</dbReference>
<protein>
    <recommendedName>
        <fullName evidence="4">Amidohydrolase-related domain-containing protein</fullName>
    </recommendedName>
</protein>
<proteinExistence type="predicted"/>
<keyword evidence="1" id="KW-0732">Signal</keyword>
<feature type="signal peptide" evidence="1">
    <location>
        <begin position="1"/>
        <end position="25"/>
    </location>
</feature>
<dbReference type="AlphaFoldDB" id="A0A2K2C4J1"/>
<dbReference type="InParanoid" id="A0A2K2C4J1"/>
<dbReference type="Gene3D" id="2.30.40.10">
    <property type="entry name" value="Urease, subunit C, domain 1"/>
    <property type="match status" value="1"/>
</dbReference>
<evidence type="ECO:0000313" key="3">
    <source>
        <dbReference type="Proteomes" id="UP000006729"/>
    </source>
</evidence>
<evidence type="ECO:0000313" key="2">
    <source>
        <dbReference type="EMBL" id="PNT56948.1"/>
    </source>
</evidence>
<evidence type="ECO:0000256" key="1">
    <source>
        <dbReference type="SAM" id="SignalP"/>
    </source>
</evidence>
<accession>A0A2K2C4J1</accession>
<dbReference type="InterPro" id="IPR011059">
    <property type="entry name" value="Metal-dep_hydrolase_composite"/>
</dbReference>
<dbReference type="GO" id="GO:0016810">
    <property type="term" value="F:hydrolase activity, acting on carbon-nitrogen (but not peptide) bonds"/>
    <property type="evidence" value="ECO:0007669"/>
    <property type="project" value="InterPro"/>
</dbReference>
<evidence type="ECO:0008006" key="4">
    <source>
        <dbReference type="Google" id="ProtNLM"/>
    </source>
</evidence>
<gene>
    <name evidence="2" type="ORF">POPTR_001G273500</name>
</gene>
<name>A0A2K2C4J1_POPTR</name>
<dbReference type="STRING" id="3694.A0A2K2C4J1"/>
<feature type="chain" id="PRO_5014335342" description="Amidohydrolase-related domain-containing protein" evidence="1">
    <location>
        <begin position="26"/>
        <end position="79"/>
    </location>
</feature>
<reference evidence="2 3" key="1">
    <citation type="journal article" date="2006" name="Science">
        <title>The genome of black cottonwood, Populus trichocarpa (Torr. &amp; Gray).</title>
        <authorList>
            <person name="Tuskan G.A."/>
            <person name="Difazio S."/>
            <person name="Jansson S."/>
            <person name="Bohlmann J."/>
            <person name="Grigoriev I."/>
            <person name="Hellsten U."/>
            <person name="Putnam N."/>
            <person name="Ralph S."/>
            <person name="Rombauts S."/>
            <person name="Salamov A."/>
            <person name="Schein J."/>
            <person name="Sterck L."/>
            <person name="Aerts A."/>
            <person name="Bhalerao R.R."/>
            <person name="Bhalerao R.P."/>
            <person name="Blaudez D."/>
            <person name="Boerjan W."/>
            <person name="Brun A."/>
            <person name="Brunner A."/>
            <person name="Busov V."/>
            <person name="Campbell M."/>
            <person name="Carlson J."/>
            <person name="Chalot M."/>
            <person name="Chapman J."/>
            <person name="Chen G.L."/>
            <person name="Cooper D."/>
            <person name="Coutinho P.M."/>
            <person name="Couturier J."/>
            <person name="Covert S."/>
            <person name="Cronk Q."/>
            <person name="Cunningham R."/>
            <person name="Davis J."/>
            <person name="Degroeve S."/>
            <person name="Dejardin A."/>
            <person name="Depamphilis C."/>
            <person name="Detter J."/>
            <person name="Dirks B."/>
            <person name="Dubchak I."/>
            <person name="Duplessis S."/>
            <person name="Ehlting J."/>
            <person name="Ellis B."/>
            <person name="Gendler K."/>
            <person name="Goodstein D."/>
            <person name="Gribskov M."/>
            <person name="Grimwood J."/>
            <person name="Groover A."/>
            <person name="Gunter L."/>
            <person name="Hamberger B."/>
            <person name="Heinze B."/>
            <person name="Helariutta Y."/>
            <person name="Henrissat B."/>
            <person name="Holligan D."/>
            <person name="Holt R."/>
            <person name="Huang W."/>
            <person name="Islam-Faridi N."/>
            <person name="Jones S."/>
            <person name="Jones-Rhoades M."/>
            <person name="Jorgensen R."/>
            <person name="Joshi C."/>
            <person name="Kangasjarvi J."/>
            <person name="Karlsson J."/>
            <person name="Kelleher C."/>
            <person name="Kirkpatrick R."/>
            <person name="Kirst M."/>
            <person name="Kohler A."/>
            <person name="Kalluri U."/>
            <person name="Larimer F."/>
            <person name="Leebens-Mack J."/>
            <person name="Leple J.C."/>
            <person name="Locascio P."/>
            <person name="Lou Y."/>
            <person name="Lucas S."/>
            <person name="Martin F."/>
            <person name="Montanini B."/>
            <person name="Napoli C."/>
            <person name="Nelson D.R."/>
            <person name="Nelson C."/>
            <person name="Nieminen K."/>
            <person name="Nilsson O."/>
            <person name="Pereda V."/>
            <person name="Peter G."/>
            <person name="Philippe R."/>
            <person name="Pilate G."/>
            <person name="Poliakov A."/>
            <person name="Razumovskaya J."/>
            <person name="Richardson P."/>
            <person name="Rinaldi C."/>
            <person name="Ritland K."/>
            <person name="Rouze P."/>
            <person name="Ryaboy D."/>
            <person name="Schmutz J."/>
            <person name="Schrader J."/>
            <person name="Segerman B."/>
            <person name="Shin H."/>
            <person name="Siddiqui A."/>
            <person name="Sterky F."/>
            <person name="Terry A."/>
            <person name="Tsai C.J."/>
            <person name="Uberbacher E."/>
            <person name="Unneberg P."/>
            <person name="Vahala J."/>
            <person name="Wall K."/>
            <person name="Wessler S."/>
            <person name="Yang G."/>
            <person name="Yin T."/>
            <person name="Douglas C."/>
            <person name="Marra M."/>
            <person name="Sandberg G."/>
            <person name="Van de Peer Y."/>
            <person name="Rokhsar D."/>
        </authorList>
    </citation>
    <scope>NUCLEOTIDE SEQUENCE [LARGE SCALE GENOMIC DNA]</scope>
    <source>
        <strain evidence="3">cv. Nisqually</strain>
    </source>
</reference>
<dbReference type="EMBL" id="CM009290">
    <property type="protein sequence ID" value="PNT56948.1"/>
    <property type="molecule type" value="Genomic_DNA"/>
</dbReference>
<sequence length="79" mass="8491">MAYHLSLSLLLSLLLFTYFPSNSQSNQFCEAGIGYDEVGCGISSSSTKLLIKGGTVVNAHHQEIADVYVKDGIIVAVRV</sequence>
<organism evidence="2 3">
    <name type="scientific">Populus trichocarpa</name>
    <name type="common">Western balsam poplar</name>
    <name type="synonym">Populus balsamifera subsp. trichocarpa</name>
    <dbReference type="NCBI Taxonomy" id="3694"/>
    <lineage>
        <taxon>Eukaryota</taxon>
        <taxon>Viridiplantae</taxon>
        <taxon>Streptophyta</taxon>
        <taxon>Embryophyta</taxon>
        <taxon>Tracheophyta</taxon>
        <taxon>Spermatophyta</taxon>
        <taxon>Magnoliopsida</taxon>
        <taxon>eudicotyledons</taxon>
        <taxon>Gunneridae</taxon>
        <taxon>Pentapetalae</taxon>
        <taxon>rosids</taxon>
        <taxon>fabids</taxon>
        <taxon>Malpighiales</taxon>
        <taxon>Salicaceae</taxon>
        <taxon>Saliceae</taxon>
        <taxon>Populus</taxon>
    </lineage>
</organism>
<keyword evidence="3" id="KW-1185">Reference proteome</keyword>